<comment type="caution">
    <text evidence="2">The sequence shown here is derived from an EMBL/GenBank/DDBJ whole genome shotgun (WGS) entry which is preliminary data.</text>
</comment>
<accession>X1UPX3</accession>
<sequence length="35" mass="3860">GKKEQEAQTISVRQRLIGQPIGPKKGTSKNINNIK</sequence>
<name>X1UPX3_9ZZZZ</name>
<feature type="non-terminal residue" evidence="2">
    <location>
        <position position="35"/>
    </location>
</feature>
<dbReference type="EMBL" id="BARW01043370">
    <property type="protein sequence ID" value="GAJ19503.1"/>
    <property type="molecule type" value="Genomic_DNA"/>
</dbReference>
<evidence type="ECO:0000256" key="1">
    <source>
        <dbReference type="SAM" id="MobiDB-lite"/>
    </source>
</evidence>
<organism evidence="2">
    <name type="scientific">marine sediment metagenome</name>
    <dbReference type="NCBI Taxonomy" id="412755"/>
    <lineage>
        <taxon>unclassified sequences</taxon>
        <taxon>metagenomes</taxon>
        <taxon>ecological metagenomes</taxon>
    </lineage>
</organism>
<feature type="region of interest" description="Disordered" evidence="1">
    <location>
        <begin position="1"/>
        <end position="35"/>
    </location>
</feature>
<evidence type="ECO:0000313" key="2">
    <source>
        <dbReference type="EMBL" id="GAJ19503.1"/>
    </source>
</evidence>
<feature type="non-terminal residue" evidence="2">
    <location>
        <position position="1"/>
    </location>
</feature>
<reference evidence="2" key="1">
    <citation type="journal article" date="2014" name="Front. Microbiol.">
        <title>High frequency of phylogenetically diverse reductive dehalogenase-homologous genes in deep subseafloor sedimentary metagenomes.</title>
        <authorList>
            <person name="Kawai M."/>
            <person name="Futagami T."/>
            <person name="Toyoda A."/>
            <person name="Takaki Y."/>
            <person name="Nishi S."/>
            <person name="Hori S."/>
            <person name="Arai W."/>
            <person name="Tsubouchi T."/>
            <person name="Morono Y."/>
            <person name="Uchiyama I."/>
            <person name="Ito T."/>
            <person name="Fujiyama A."/>
            <person name="Inagaki F."/>
            <person name="Takami H."/>
        </authorList>
    </citation>
    <scope>NUCLEOTIDE SEQUENCE</scope>
    <source>
        <strain evidence="2">Expedition CK06-06</strain>
    </source>
</reference>
<protein>
    <submittedName>
        <fullName evidence="2">Uncharacterized protein</fullName>
    </submittedName>
</protein>
<proteinExistence type="predicted"/>
<dbReference type="AlphaFoldDB" id="X1UPX3"/>
<gene>
    <name evidence="2" type="ORF">S12H4_63571</name>
</gene>